<dbReference type="InterPro" id="IPR009061">
    <property type="entry name" value="DNA-bd_dom_put_sf"/>
</dbReference>
<gene>
    <name evidence="5" type="ORF">J2S59_003089</name>
</gene>
<dbReference type="SMART" id="SM00422">
    <property type="entry name" value="HTH_MERR"/>
    <property type="match status" value="1"/>
</dbReference>
<keyword evidence="2 5" id="KW-0238">DNA-binding</keyword>
<evidence type="ECO:0000256" key="1">
    <source>
        <dbReference type="ARBA" id="ARBA00023015"/>
    </source>
</evidence>
<dbReference type="InterPro" id="IPR015358">
    <property type="entry name" value="Tscrpt_reg_MerR_DNA-bd"/>
</dbReference>
<dbReference type="EMBL" id="JAUSQM010000001">
    <property type="protein sequence ID" value="MDP9823280.1"/>
    <property type="molecule type" value="Genomic_DNA"/>
</dbReference>
<accession>A0ABT9NTV8</accession>
<dbReference type="RefSeq" id="WP_068119863.1">
    <property type="nucleotide sequence ID" value="NZ_CCXJ01000220.1"/>
</dbReference>
<dbReference type="SUPFAM" id="SSF46955">
    <property type="entry name" value="Putative DNA-binding domain"/>
    <property type="match status" value="1"/>
</dbReference>
<evidence type="ECO:0000313" key="6">
    <source>
        <dbReference type="Proteomes" id="UP001240447"/>
    </source>
</evidence>
<organism evidence="5 6">
    <name type="scientific">Nocardioides massiliensis</name>
    <dbReference type="NCBI Taxonomy" id="1325935"/>
    <lineage>
        <taxon>Bacteria</taxon>
        <taxon>Bacillati</taxon>
        <taxon>Actinomycetota</taxon>
        <taxon>Actinomycetes</taxon>
        <taxon>Propionibacteriales</taxon>
        <taxon>Nocardioidaceae</taxon>
        <taxon>Nocardioides</taxon>
    </lineage>
</organism>
<dbReference type="GO" id="GO:0003677">
    <property type="term" value="F:DNA binding"/>
    <property type="evidence" value="ECO:0007669"/>
    <property type="project" value="UniProtKB-KW"/>
</dbReference>
<comment type="caution">
    <text evidence="5">The sequence shown here is derived from an EMBL/GenBank/DDBJ whole genome shotgun (WGS) entry which is preliminary data.</text>
</comment>
<feature type="domain" description="HTH merR-type" evidence="4">
    <location>
        <begin position="1"/>
        <end position="69"/>
    </location>
</feature>
<dbReference type="CDD" id="cd04770">
    <property type="entry name" value="HTH_HMRTR"/>
    <property type="match status" value="1"/>
</dbReference>
<evidence type="ECO:0000259" key="4">
    <source>
        <dbReference type="PROSITE" id="PS50937"/>
    </source>
</evidence>
<evidence type="ECO:0000256" key="2">
    <source>
        <dbReference type="ARBA" id="ARBA00023125"/>
    </source>
</evidence>
<name>A0ABT9NTV8_9ACTN</name>
<evidence type="ECO:0000256" key="3">
    <source>
        <dbReference type="ARBA" id="ARBA00023163"/>
    </source>
</evidence>
<dbReference type="Pfam" id="PF09278">
    <property type="entry name" value="MerR-DNA-bind"/>
    <property type="match status" value="1"/>
</dbReference>
<dbReference type="InterPro" id="IPR047057">
    <property type="entry name" value="MerR_fam"/>
</dbReference>
<evidence type="ECO:0000313" key="5">
    <source>
        <dbReference type="EMBL" id="MDP9823280.1"/>
    </source>
</evidence>
<dbReference type="PANTHER" id="PTHR30204:SF94">
    <property type="entry name" value="HEAVY METAL-DEPENDENT TRANSCRIPTIONAL REGULATOR HI_0293-RELATED"/>
    <property type="match status" value="1"/>
</dbReference>
<protein>
    <submittedName>
        <fullName evidence="5">DNA-binding transcriptional MerR regulator</fullName>
    </submittedName>
</protein>
<dbReference type="PRINTS" id="PR00040">
    <property type="entry name" value="HTHMERR"/>
</dbReference>
<keyword evidence="6" id="KW-1185">Reference proteome</keyword>
<dbReference type="InterPro" id="IPR000551">
    <property type="entry name" value="MerR-type_HTH_dom"/>
</dbReference>
<reference evidence="5 6" key="1">
    <citation type="submission" date="2023-07" db="EMBL/GenBank/DDBJ databases">
        <title>Sequencing the genomes of 1000 actinobacteria strains.</title>
        <authorList>
            <person name="Klenk H.-P."/>
        </authorList>
    </citation>
    <scope>NUCLEOTIDE SEQUENCE [LARGE SCALE GENOMIC DNA]</scope>
    <source>
        <strain evidence="5 6">GD13</strain>
    </source>
</reference>
<sequence length="129" mass="14293">MRIGELAKVTGTTPKTLRFYEGAGLVTPAGRTASGYREFGPDAVDRLAFIRRGRAAGLTLAQIREVIDLRDAGATPCRHVKDLLTYRLADLDRQITELQALRETVAQLHDAAMHADPDDCRPQDVCRYL</sequence>
<keyword evidence="3" id="KW-0804">Transcription</keyword>
<dbReference type="PROSITE" id="PS50937">
    <property type="entry name" value="HTH_MERR_2"/>
    <property type="match status" value="1"/>
</dbReference>
<dbReference type="Pfam" id="PF00376">
    <property type="entry name" value="MerR"/>
    <property type="match status" value="1"/>
</dbReference>
<dbReference type="Gene3D" id="1.10.1660.10">
    <property type="match status" value="1"/>
</dbReference>
<keyword evidence="1" id="KW-0805">Transcription regulation</keyword>
<proteinExistence type="predicted"/>
<dbReference type="Proteomes" id="UP001240447">
    <property type="component" value="Unassembled WGS sequence"/>
</dbReference>
<dbReference type="PANTHER" id="PTHR30204">
    <property type="entry name" value="REDOX-CYCLING DRUG-SENSING TRANSCRIPTIONAL ACTIVATOR SOXR"/>
    <property type="match status" value="1"/>
</dbReference>